<dbReference type="SUPFAM" id="SSF52833">
    <property type="entry name" value="Thioredoxin-like"/>
    <property type="match status" value="1"/>
</dbReference>
<dbReference type="EMBL" id="CP000282">
    <property type="protein sequence ID" value="ABD81094.1"/>
    <property type="molecule type" value="Genomic_DNA"/>
</dbReference>
<feature type="chain" id="PRO_5004200000" description="Thioredoxin domain-containing protein" evidence="1">
    <location>
        <begin position="19"/>
        <end position="170"/>
    </location>
</feature>
<evidence type="ECO:0008006" key="4">
    <source>
        <dbReference type="Google" id="ProtNLM"/>
    </source>
</evidence>
<gene>
    <name evidence="2" type="ordered locus">Sde_1834</name>
</gene>
<dbReference type="Proteomes" id="UP000001947">
    <property type="component" value="Chromosome"/>
</dbReference>
<feature type="signal peptide" evidence="1">
    <location>
        <begin position="1"/>
        <end position="18"/>
    </location>
</feature>
<name>Q21JN5_SACD2</name>
<dbReference type="HOGENOM" id="CLU_1569556_0_0_6"/>
<dbReference type="KEGG" id="sde:Sde_1834"/>
<proteinExistence type="predicted"/>
<dbReference type="STRING" id="203122.Sde_1834"/>
<dbReference type="RefSeq" id="WP_011468312.1">
    <property type="nucleotide sequence ID" value="NC_007912.1"/>
</dbReference>
<protein>
    <recommendedName>
        <fullName evidence="4">Thioredoxin domain-containing protein</fullName>
    </recommendedName>
</protein>
<dbReference type="AlphaFoldDB" id="Q21JN5"/>
<evidence type="ECO:0000256" key="1">
    <source>
        <dbReference type="SAM" id="SignalP"/>
    </source>
</evidence>
<keyword evidence="3" id="KW-1185">Reference proteome</keyword>
<keyword evidence="1" id="KW-0732">Signal</keyword>
<organism evidence="2 3">
    <name type="scientific">Saccharophagus degradans (strain 2-40 / ATCC 43961 / DSM 17024)</name>
    <dbReference type="NCBI Taxonomy" id="203122"/>
    <lineage>
        <taxon>Bacteria</taxon>
        <taxon>Pseudomonadati</taxon>
        <taxon>Pseudomonadota</taxon>
        <taxon>Gammaproteobacteria</taxon>
        <taxon>Cellvibrionales</taxon>
        <taxon>Cellvibrionaceae</taxon>
        <taxon>Saccharophagus</taxon>
    </lineage>
</organism>
<reference evidence="2 3" key="1">
    <citation type="journal article" date="2008" name="PLoS Genet.">
        <title>Complete genome sequence of the complex carbohydrate-degrading marine bacterium, Saccharophagus degradans strain 2-40 T.</title>
        <authorList>
            <person name="Weiner R.M."/>
            <person name="Taylor L.E.II."/>
            <person name="Henrissat B."/>
            <person name="Hauser L."/>
            <person name="Land M."/>
            <person name="Coutinho P.M."/>
            <person name="Rancurel C."/>
            <person name="Saunders E.H."/>
            <person name="Longmire A.G."/>
            <person name="Zhang H."/>
            <person name="Bayer E.A."/>
            <person name="Gilbert H.J."/>
            <person name="Larimer F."/>
            <person name="Zhulin I.B."/>
            <person name="Ekborg N.A."/>
            <person name="Lamed R."/>
            <person name="Richardson P.M."/>
            <person name="Borovok I."/>
            <person name="Hutcheson S."/>
        </authorList>
    </citation>
    <scope>NUCLEOTIDE SEQUENCE [LARGE SCALE GENOMIC DNA]</scope>
    <source>
        <strain evidence="3">2-40 / ATCC 43961 / DSM 17024</strain>
    </source>
</reference>
<evidence type="ECO:0000313" key="2">
    <source>
        <dbReference type="EMBL" id="ABD81094.1"/>
    </source>
</evidence>
<dbReference type="eggNOG" id="COG0526">
    <property type="taxonomic scope" value="Bacteria"/>
</dbReference>
<dbReference type="Gene3D" id="3.40.30.10">
    <property type="entry name" value="Glutaredoxin"/>
    <property type="match status" value="1"/>
</dbReference>
<accession>Q21JN5</accession>
<sequence length="170" mass="19118">MHRLIAVGLFLFASLGNAQEVITGTYSLDRMLSTKNLTFPRILVYDQNRILIEKDDWPKELSALAEVSGQSYCCVSDSPSDGDEPPEDCKKIVYGYDVKEHFVGLMQPSSGKPLELNDIPDSEYLIVEYFAEWCPPCHPARKKLESFIESIDSAGYIALIVDFTAMQNEI</sequence>
<dbReference type="GeneID" id="98613509"/>
<dbReference type="InterPro" id="IPR036249">
    <property type="entry name" value="Thioredoxin-like_sf"/>
</dbReference>
<evidence type="ECO:0000313" key="3">
    <source>
        <dbReference type="Proteomes" id="UP000001947"/>
    </source>
</evidence>
<dbReference type="OrthoDB" id="9798454at2"/>